<dbReference type="GO" id="GO:0005737">
    <property type="term" value="C:cytoplasm"/>
    <property type="evidence" value="ECO:0007669"/>
    <property type="project" value="UniProtKB-SubCell"/>
</dbReference>
<evidence type="ECO:0000256" key="9">
    <source>
        <dbReference type="HAMAP-Rule" id="MF_00151"/>
    </source>
</evidence>
<keyword evidence="6 9" id="KW-0460">Magnesium</keyword>
<keyword evidence="2 9" id="KW-0808">Transferase</keyword>
<feature type="binding site" evidence="9">
    <location>
        <begin position="95"/>
        <end position="97"/>
    </location>
    <ligand>
        <name>ATP</name>
        <dbReference type="ChEBI" id="CHEBI:30616"/>
    </ligand>
</feature>
<dbReference type="InterPro" id="IPR004821">
    <property type="entry name" value="Cyt_trans-like"/>
</dbReference>
<comment type="subunit">
    <text evidence="9">Homohexamer.</text>
</comment>
<dbReference type="PANTHER" id="PTHR21342:SF1">
    <property type="entry name" value="PHOSPHOPANTETHEINE ADENYLYLTRANSFERASE"/>
    <property type="match status" value="1"/>
</dbReference>
<evidence type="ECO:0000256" key="2">
    <source>
        <dbReference type="ARBA" id="ARBA00022679"/>
    </source>
</evidence>
<dbReference type="Proteomes" id="UP000219331">
    <property type="component" value="Unassembled WGS sequence"/>
</dbReference>
<keyword evidence="1 9" id="KW-0963">Cytoplasm</keyword>
<dbReference type="SUPFAM" id="SSF52374">
    <property type="entry name" value="Nucleotidylyl transferase"/>
    <property type="match status" value="1"/>
</dbReference>
<dbReference type="AlphaFoldDB" id="A0A285SCL8"/>
<dbReference type="GO" id="GO:0005524">
    <property type="term" value="F:ATP binding"/>
    <property type="evidence" value="ECO:0007669"/>
    <property type="project" value="UniProtKB-KW"/>
</dbReference>
<feature type="binding site" evidence="9">
    <location>
        <position position="18"/>
    </location>
    <ligand>
        <name>ATP</name>
        <dbReference type="ChEBI" id="CHEBI:30616"/>
    </ligand>
</feature>
<dbReference type="CDD" id="cd02163">
    <property type="entry name" value="PPAT"/>
    <property type="match status" value="1"/>
</dbReference>
<feature type="binding site" evidence="9">
    <location>
        <position position="94"/>
    </location>
    <ligand>
        <name>substrate</name>
    </ligand>
</feature>
<dbReference type="HAMAP" id="MF_00151">
    <property type="entry name" value="PPAT_bact"/>
    <property type="match status" value="1"/>
</dbReference>
<comment type="catalytic activity">
    <reaction evidence="8 9">
        <text>(R)-4'-phosphopantetheine + ATP + H(+) = 3'-dephospho-CoA + diphosphate</text>
        <dbReference type="Rhea" id="RHEA:19801"/>
        <dbReference type="ChEBI" id="CHEBI:15378"/>
        <dbReference type="ChEBI" id="CHEBI:30616"/>
        <dbReference type="ChEBI" id="CHEBI:33019"/>
        <dbReference type="ChEBI" id="CHEBI:57328"/>
        <dbReference type="ChEBI" id="CHEBI:61723"/>
        <dbReference type="EC" id="2.7.7.3"/>
    </reaction>
</comment>
<dbReference type="NCBIfam" id="TIGR01510">
    <property type="entry name" value="coaD_prev_kdtB"/>
    <property type="match status" value="1"/>
</dbReference>
<name>A0A285SCL8_9HYPH</name>
<dbReference type="InterPro" id="IPR001980">
    <property type="entry name" value="PPAT"/>
</dbReference>
<dbReference type="NCBIfam" id="TIGR00125">
    <property type="entry name" value="cyt_tran_rel"/>
    <property type="match status" value="1"/>
</dbReference>
<dbReference type="UniPathway" id="UPA00241">
    <property type="reaction ID" value="UER00355"/>
</dbReference>
<evidence type="ECO:0000256" key="5">
    <source>
        <dbReference type="ARBA" id="ARBA00022840"/>
    </source>
</evidence>
<evidence type="ECO:0000256" key="3">
    <source>
        <dbReference type="ARBA" id="ARBA00022695"/>
    </source>
</evidence>
<feature type="binding site" evidence="9">
    <location>
        <position position="10"/>
    </location>
    <ligand>
        <name>substrate</name>
    </ligand>
</feature>
<protein>
    <recommendedName>
        <fullName evidence="9">Phosphopantetheine adenylyltransferase</fullName>
        <ecNumber evidence="9">2.7.7.3</ecNumber>
    </recommendedName>
    <alternativeName>
        <fullName evidence="9">Dephospho-CoA pyrophosphorylase</fullName>
    </alternativeName>
    <alternativeName>
        <fullName evidence="9">Pantetheine-phosphate adenylyltransferase</fullName>
        <shortName evidence="9">PPAT</shortName>
    </alternativeName>
</protein>
<evidence type="ECO:0000256" key="1">
    <source>
        <dbReference type="ARBA" id="ARBA00022490"/>
    </source>
</evidence>
<keyword evidence="4 9" id="KW-0547">Nucleotide-binding</keyword>
<dbReference type="PRINTS" id="PR01020">
    <property type="entry name" value="LPSBIOSNTHSS"/>
</dbReference>
<feature type="binding site" evidence="9">
    <location>
        <position position="80"/>
    </location>
    <ligand>
        <name>substrate</name>
    </ligand>
</feature>
<dbReference type="STRING" id="538381.GCA_001696535_00230"/>
<comment type="pathway">
    <text evidence="9">Cofactor biosynthesis; coenzyme A biosynthesis; CoA from (R)-pantothenate: step 4/5.</text>
</comment>
<dbReference type="Gene3D" id="3.40.50.620">
    <property type="entry name" value="HUPs"/>
    <property type="match status" value="1"/>
</dbReference>
<dbReference type="GO" id="GO:0004595">
    <property type="term" value="F:pantetheine-phosphate adenylyltransferase activity"/>
    <property type="evidence" value="ECO:0007669"/>
    <property type="project" value="UniProtKB-UniRule"/>
</dbReference>
<feature type="domain" description="Cytidyltransferase-like" evidence="10">
    <location>
        <begin position="6"/>
        <end position="140"/>
    </location>
</feature>
<feature type="binding site" evidence="9">
    <location>
        <position position="42"/>
    </location>
    <ligand>
        <name>substrate</name>
    </ligand>
</feature>
<evidence type="ECO:0000259" key="10">
    <source>
        <dbReference type="Pfam" id="PF01467"/>
    </source>
</evidence>
<dbReference type="EC" id="2.7.7.3" evidence="9"/>
<proteinExistence type="inferred from homology"/>
<dbReference type="EMBL" id="OBML01000004">
    <property type="protein sequence ID" value="SOC03533.1"/>
    <property type="molecule type" value="Genomic_DNA"/>
</dbReference>
<dbReference type="OrthoDB" id="9806661at2"/>
<keyword evidence="5 9" id="KW-0067">ATP-binding</keyword>
<reference evidence="11 12" key="1">
    <citation type="submission" date="2017-08" db="EMBL/GenBank/DDBJ databases">
        <authorList>
            <person name="de Groot N.N."/>
        </authorList>
    </citation>
    <scope>NUCLEOTIDE SEQUENCE [LARGE SCALE GENOMIC DNA]</scope>
    <source>
        <strain evidence="11 12">USBA 352</strain>
    </source>
</reference>
<comment type="similarity">
    <text evidence="9">Belongs to the bacterial CoaD family.</text>
</comment>
<feature type="binding site" evidence="9">
    <location>
        <begin position="130"/>
        <end position="136"/>
    </location>
    <ligand>
        <name>ATP</name>
        <dbReference type="ChEBI" id="CHEBI:30616"/>
    </ligand>
</feature>
<dbReference type="GO" id="GO:0015937">
    <property type="term" value="P:coenzyme A biosynthetic process"/>
    <property type="evidence" value="ECO:0007669"/>
    <property type="project" value="UniProtKB-UniRule"/>
</dbReference>
<keyword evidence="7 9" id="KW-0173">Coenzyme A biosynthesis</keyword>
<feature type="binding site" evidence="9">
    <location>
        <begin position="10"/>
        <end position="11"/>
    </location>
    <ligand>
        <name>ATP</name>
        <dbReference type="ChEBI" id="CHEBI:30616"/>
    </ligand>
</feature>
<evidence type="ECO:0000256" key="8">
    <source>
        <dbReference type="ARBA" id="ARBA00029346"/>
    </source>
</evidence>
<dbReference type="InterPro" id="IPR014729">
    <property type="entry name" value="Rossmann-like_a/b/a_fold"/>
</dbReference>
<comment type="subcellular location">
    <subcellularLocation>
        <location evidence="9">Cytoplasm</location>
    </subcellularLocation>
</comment>
<comment type="cofactor">
    <cofactor evidence="9">
        <name>Mg(2+)</name>
        <dbReference type="ChEBI" id="CHEBI:18420"/>
    </cofactor>
</comment>
<dbReference type="RefSeq" id="WP_067333465.1">
    <property type="nucleotide sequence ID" value="NZ_JAJGNR010000005.1"/>
</dbReference>
<accession>A0A285SCL8</accession>
<evidence type="ECO:0000256" key="4">
    <source>
        <dbReference type="ARBA" id="ARBA00022741"/>
    </source>
</evidence>
<evidence type="ECO:0000313" key="11">
    <source>
        <dbReference type="EMBL" id="SOC03533.1"/>
    </source>
</evidence>
<gene>
    <name evidence="9" type="primary">coaD</name>
    <name evidence="11" type="ORF">SAMN05421512_104163</name>
</gene>
<comment type="function">
    <text evidence="9">Reversibly transfers an adenylyl group from ATP to 4'-phosphopantetheine, yielding dephospho-CoA (dPCoA) and pyrophosphate.</text>
</comment>
<keyword evidence="12" id="KW-1185">Reference proteome</keyword>
<feature type="site" description="Transition state stabilizer" evidence="9">
    <location>
        <position position="18"/>
    </location>
</feature>
<feature type="binding site" evidence="9">
    <location>
        <position position="105"/>
    </location>
    <ligand>
        <name>ATP</name>
        <dbReference type="ChEBI" id="CHEBI:30616"/>
    </ligand>
</feature>
<organism evidence="11 12">
    <name type="scientific">Stappia indica</name>
    <dbReference type="NCBI Taxonomy" id="538381"/>
    <lineage>
        <taxon>Bacteria</taxon>
        <taxon>Pseudomonadati</taxon>
        <taxon>Pseudomonadota</taxon>
        <taxon>Alphaproteobacteria</taxon>
        <taxon>Hyphomicrobiales</taxon>
        <taxon>Stappiaceae</taxon>
        <taxon>Stappia</taxon>
    </lineage>
</organism>
<dbReference type="Pfam" id="PF01467">
    <property type="entry name" value="CTP_transf_like"/>
    <property type="match status" value="1"/>
</dbReference>
<evidence type="ECO:0000256" key="6">
    <source>
        <dbReference type="ARBA" id="ARBA00022842"/>
    </source>
</evidence>
<evidence type="ECO:0000313" key="12">
    <source>
        <dbReference type="Proteomes" id="UP000219331"/>
    </source>
</evidence>
<dbReference type="PANTHER" id="PTHR21342">
    <property type="entry name" value="PHOSPHOPANTETHEINE ADENYLYLTRANSFERASE"/>
    <property type="match status" value="1"/>
</dbReference>
<keyword evidence="3 9" id="KW-0548">Nucleotidyltransferase</keyword>
<evidence type="ECO:0000256" key="7">
    <source>
        <dbReference type="ARBA" id="ARBA00022993"/>
    </source>
</evidence>
<sequence length="168" mass="18443">MTRTALYPGSFDPVTNGHVDILRHALDLADKVVVAIGVHPGKSPMFAFEERVEMIARVAREAFGAADAARIEVISFDDLVIETARRNGAAFLVRGLRDGTDLDYEMQMAGMNRSLAPEVQTVFLPASPEVRHITATLVRQIAKMGGDVRHFVPAHVAERLAERLADPR</sequence>